<dbReference type="PANTHER" id="PTHR34582:SF5">
    <property type="entry name" value="UPF0702 TRANSMEMBRANE PROTEIN YETF"/>
    <property type="match status" value="1"/>
</dbReference>
<organism evidence="9 10">
    <name type="scientific">Bacillus oleivorans</name>
    <dbReference type="NCBI Taxonomy" id="1448271"/>
    <lineage>
        <taxon>Bacteria</taxon>
        <taxon>Bacillati</taxon>
        <taxon>Bacillota</taxon>
        <taxon>Bacilli</taxon>
        <taxon>Bacillales</taxon>
        <taxon>Bacillaceae</taxon>
        <taxon>Bacillus</taxon>
    </lineage>
</organism>
<dbReference type="Gene3D" id="3.30.240.20">
    <property type="entry name" value="bsu07140 like domains"/>
    <property type="match status" value="2"/>
</dbReference>
<comment type="subcellular location">
    <subcellularLocation>
        <location evidence="1">Cell membrane</location>
        <topology evidence="1">Multi-pass membrane protein</topology>
    </subcellularLocation>
</comment>
<dbReference type="GO" id="GO:0005886">
    <property type="term" value="C:plasma membrane"/>
    <property type="evidence" value="ECO:0007669"/>
    <property type="project" value="UniProtKB-SubCell"/>
</dbReference>
<evidence type="ECO:0000256" key="1">
    <source>
        <dbReference type="ARBA" id="ARBA00004651"/>
    </source>
</evidence>
<evidence type="ECO:0000256" key="2">
    <source>
        <dbReference type="ARBA" id="ARBA00006448"/>
    </source>
</evidence>
<dbReference type="EMBL" id="OAOP01000008">
    <property type="protein sequence ID" value="SNX74133.1"/>
    <property type="molecule type" value="Genomic_DNA"/>
</dbReference>
<sequence length="224" mass="25386">MDFLKIAFELVVGYIALFALTKILGKTQITQITAFDFISALVLGELVGNAVFDKDIGVREILFAVSCWCVLIFATEMATQKFKRVRKLLEGEPSIIIHKGKIVYNQLKKNHLDINQLQHLLRSKDIFSIRECEYALLETDGTVSAIKKSDFATPTRNDLSLPSQEIGLPITLVIDGEAIYDNLNAISKDLDWLKNELKQQGIPDIKNVLYAEWEKEKALHIQTY</sequence>
<evidence type="ECO:0000256" key="6">
    <source>
        <dbReference type="ARBA" id="ARBA00023136"/>
    </source>
</evidence>
<name>A0A285D4Q4_9BACI</name>
<dbReference type="Pfam" id="PF20730">
    <property type="entry name" value="YetF_N"/>
    <property type="match status" value="1"/>
</dbReference>
<evidence type="ECO:0000313" key="9">
    <source>
        <dbReference type="EMBL" id="SNX74133.1"/>
    </source>
</evidence>
<keyword evidence="6" id="KW-0472">Membrane</keyword>
<protein>
    <submittedName>
        <fullName evidence="9">Uncharacterized membrane protein YcaP</fullName>
    </submittedName>
</protein>
<feature type="domain" description="YetF-like N-terminal transmembrane" evidence="8">
    <location>
        <begin position="4"/>
        <end position="76"/>
    </location>
</feature>
<feature type="domain" description="YetF C-terminal" evidence="7">
    <location>
        <begin position="80"/>
        <end position="214"/>
    </location>
</feature>
<evidence type="ECO:0000256" key="5">
    <source>
        <dbReference type="ARBA" id="ARBA00022989"/>
    </source>
</evidence>
<dbReference type="Proteomes" id="UP000219546">
    <property type="component" value="Unassembled WGS sequence"/>
</dbReference>
<dbReference type="PANTHER" id="PTHR34582">
    <property type="entry name" value="UPF0702 TRANSMEMBRANE PROTEIN YCAP"/>
    <property type="match status" value="1"/>
</dbReference>
<evidence type="ECO:0000313" key="10">
    <source>
        <dbReference type="Proteomes" id="UP000219546"/>
    </source>
</evidence>
<evidence type="ECO:0000256" key="4">
    <source>
        <dbReference type="ARBA" id="ARBA00022692"/>
    </source>
</evidence>
<comment type="similarity">
    <text evidence="2">Belongs to the UPF0702 family.</text>
</comment>
<dbReference type="AlphaFoldDB" id="A0A285D4Q4"/>
<dbReference type="InterPro" id="IPR007353">
    <property type="entry name" value="DUF421"/>
</dbReference>
<evidence type="ECO:0000256" key="3">
    <source>
        <dbReference type="ARBA" id="ARBA00022475"/>
    </source>
</evidence>
<gene>
    <name evidence="9" type="ORF">SAMN05877753_108171</name>
</gene>
<keyword evidence="10" id="KW-1185">Reference proteome</keyword>
<evidence type="ECO:0000259" key="7">
    <source>
        <dbReference type="Pfam" id="PF04239"/>
    </source>
</evidence>
<dbReference type="InterPro" id="IPR048454">
    <property type="entry name" value="YetF_N"/>
</dbReference>
<reference evidence="9 10" key="1">
    <citation type="submission" date="2017-08" db="EMBL/GenBank/DDBJ databases">
        <authorList>
            <person name="de Groot N.N."/>
        </authorList>
    </citation>
    <scope>NUCLEOTIDE SEQUENCE [LARGE SCALE GENOMIC DNA]</scope>
    <source>
        <strain evidence="9 10">JC228</strain>
    </source>
</reference>
<dbReference type="InterPro" id="IPR023090">
    <property type="entry name" value="UPF0702_alpha/beta_dom_sf"/>
</dbReference>
<keyword evidence="3" id="KW-1003">Cell membrane</keyword>
<proteinExistence type="inferred from homology"/>
<dbReference type="RefSeq" id="WP_179714323.1">
    <property type="nucleotide sequence ID" value="NZ_JBEPMQ010000008.1"/>
</dbReference>
<evidence type="ECO:0000259" key="8">
    <source>
        <dbReference type="Pfam" id="PF20730"/>
    </source>
</evidence>
<keyword evidence="4" id="KW-0812">Transmembrane</keyword>
<dbReference type="Pfam" id="PF04239">
    <property type="entry name" value="DUF421"/>
    <property type="match status" value="1"/>
</dbReference>
<keyword evidence="5" id="KW-1133">Transmembrane helix</keyword>
<accession>A0A285D4Q4</accession>